<gene>
    <name evidence="2" type="ORF">DS421_19g675220</name>
</gene>
<evidence type="ECO:0000313" key="3">
    <source>
        <dbReference type="Proteomes" id="UP000464620"/>
    </source>
</evidence>
<dbReference type="EMBL" id="CP031001">
    <property type="protein sequence ID" value="QHN80062.1"/>
    <property type="molecule type" value="Genomic_DNA"/>
</dbReference>
<keyword evidence="1" id="KW-1133">Transmembrane helix</keyword>
<protein>
    <submittedName>
        <fullName evidence="2">Uncharacterized protein</fullName>
    </submittedName>
</protein>
<sequence>MVMETDTLVSLAIMEERIPRGGCLMDGLMSKCHGNKIRKLPNYKNLMSFGPYYYKYKVGSIYFHHKQIALLAFLLFFFLPLNVEA</sequence>
<evidence type="ECO:0000256" key="1">
    <source>
        <dbReference type="SAM" id="Phobius"/>
    </source>
</evidence>
<dbReference type="Proteomes" id="UP000464620">
    <property type="component" value="Chromosome B09"/>
</dbReference>
<evidence type="ECO:0000313" key="2">
    <source>
        <dbReference type="EMBL" id="QHN80062.1"/>
    </source>
</evidence>
<name>A0A6B9VHI4_ARAHY</name>
<dbReference type="AlphaFoldDB" id="A0A6B9VHI4"/>
<proteinExistence type="predicted"/>
<feature type="transmembrane region" description="Helical" evidence="1">
    <location>
        <begin position="61"/>
        <end position="81"/>
    </location>
</feature>
<reference evidence="2 3" key="1">
    <citation type="submission" date="2020-01" db="EMBL/GenBank/DDBJ databases">
        <title>Genome sequence of Arachis hypogaea, cultivar Shitouqi.</title>
        <authorList>
            <person name="Zhuang W."/>
            <person name="Chen H."/>
            <person name="Varshney R."/>
            <person name="Wang D."/>
            <person name="Ming R."/>
        </authorList>
    </citation>
    <scope>NUCLEOTIDE SEQUENCE [LARGE SCALE GENOMIC DNA]</scope>
    <source>
        <tissue evidence="2">Young leaf</tissue>
    </source>
</reference>
<keyword evidence="1" id="KW-0472">Membrane</keyword>
<keyword evidence="1" id="KW-0812">Transmembrane</keyword>
<accession>A0A6B9VHI4</accession>
<organism evidence="2 3">
    <name type="scientific">Arachis hypogaea</name>
    <name type="common">Peanut</name>
    <dbReference type="NCBI Taxonomy" id="3818"/>
    <lineage>
        <taxon>Eukaryota</taxon>
        <taxon>Viridiplantae</taxon>
        <taxon>Streptophyta</taxon>
        <taxon>Embryophyta</taxon>
        <taxon>Tracheophyta</taxon>
        <taxon>Spermatophyta</taxon>
        <taxon>Magnoliopsida</taxon>
        <taxon>eudicotyledons</taxon>
        <taxon>Gunneridae</taxon>
        <taxon>Pentapetalae</taxon>
        <taxon>rosids</taxon>
        <taxon>fabids</taxon>
        <taxon>Fabales</taxon>
        <taxon>Fabaceae</taxon>
        <taxon>Papilionoideae</taxon>
        <taxon>50 kb inversion clade</taxon>
        <taxon>dalbergioids sensu lato</taxon>
        <taxon>Dalbergieae</taxon>
        <taxon>Pterocarpus clade</taxon>
        <taxon>Arachis</taxon>
    </lineage>
</organism>